<evidence type="ECO:0000256" key="5">
    <source>
        <dbReference type="ARBA" id="ARBA00022505"/>
    </source>
</evidence>
<evidence type="ECO:0000256" key="6">
    <source>
        <dbReference type="ARBA" id="ARBA00022679"/>
    </source>
</evidence>
<dbReference type="CDD" id="cd00887">
    <property type="entry name" value="MoeA"/>
    <property type="match status" value="1"/>
</dbReference>
<evidence type="ECO:0000313" key="13">
    <source>
        <dbReference type="EMBL" id="ACZ38177.1"/>
    </source>
</evidence>
<keyword evidence="7 11" id="KW-0479">Metal-binding</keyword>
<dbReference type="SUPFAM" id="SSF63867">
    <property type="entry name" value="MoeA C-terminal domain-like"/>
    <property type="match status" value="1"/>
</dbReference>
<comment type="similarity">
    <text evidence="4 11">Belongs to the MoeA family.</text>
</comment>
<evidence type="ECO:0000256" key="1">
    <source>
        <dbReference type="ARBA" id="ARBA00001946"/>
    </source>
</evidence>
<proteinExistence type="inferred from homology"/>
<dbReference type="SUPFAM" id="SSF63882">
    <property type="entry name" value="MoeA N-terminal region -like"/>
    <property type="match status" value="1"/>
</dbReference>
<dbReference type="Pfam" id="PF03453">
    <property type="entry name" value="MoeA_N"/>
    <property type="match status" value="1"/>
</dbReference>
<dbReference type="Gene3D" id="3.90.105.10">
    <property type="entry name" value="Molybdopterin biosynthesis moea protein, domain 2"/>
    <property type="match status" value="1"/>
</dbReference>
<dbReference type="EC" id="2.10.1.1" evidence="11"/>
<dbReference type="UniPathway" id="UPA00344"/>
<dbReference type="KEGG" id="sti:Sthe_0740"/>
<dbReference type="NCBIfam" id="TIGR00177">
    <property type="entry name" value="molyb_syn"/>
    <property type="match status" value="1"/>
</dbReference>
<dbReference type="PROSITE" id="PS01079">
    <property type="entry name" value="MOCF_BIOSYNTHESIS_2"/>
    <property type="match status" value="1"/>
</dbReference>
<keyword evidence="6 11" id="KW-0808">Transferase</keyword>
<feature type="domain" description="MoaB/Mog" evidence="12">
    <location>
        <begin position="179"/>
        <end position="316"/>
    </location>
</feature>
<reference evidence="13 14" key="2">
    <citation type="journal article" date="2010" name="Stand. Genomic Sci.">
        <title>Complete genome sequence of Desulfohalobium retbaense type strain (HR(100)).</title>
        <authorList>
            <person name="Spring S."/>
            <person name="Nolan M."/>
            <person name="Lapidus A."/>
            <person name="Glavina Del Rio T."/>
            <person name="Copeland A."/>
            <person name="Tice H."/>
            <person name="Cheng J.F."/>
            <person name="Lucas S."/>
            <person name="Land M."/>
            <person name="Chen F."/>
            <person name="Bruce D."/>
            <person name="Goodwin L."/>
            <person name="Pitluck S."/>
            <person name="Ivanova N."/>
            <person name="Mavromatis K."/>
            <person name="Mikhailova N."/>
            <person name="Pati A."/>
            <person name="Chen A."/>
            <person name="Palaniappan K."/>
            <person name="Hauser L."/>
            <person name="Chang Y.J."/>
            <person name="Jeffries C.D."/>
            <person name="Munk C."/>
            <person name="Kiss H."/>
            <person name="Chain P."/>
            <person name="Han C."/>
            <person name="Brettin T."/>
            <person name="Detter J.C."/>
            <person name="Schuler E."/>
            <person name="Goker M."/>
            <person name="Rohde M."/>
            <person name="Bristow J."/>
            <person name="Eisen J.A."/>
            <person name="Markowitz V."/>
            <person name="Hugenholtz P."/>
            <person name="Kyrpides N.C."/>
            <person name="Klenk H.P."/>
        </authorList>
    </citation>
    <scope>NUCLEOTIDE SEQUENCE [LARGE SCALE GENOMIC DNA]</scope>
    <source>
        <strain evidence="14">ATCC 49802 / DSM 20745 / S 6022</strain>
    </source>
</reference>
<dbReference type="Gene3D" id="2.40.340.10">
    <property type="entry name" value="MoeA, C-terminal, domain IV"/>
    <property type="match status" value="1"/>
</dbReference>
<gene>
    <name evidence="13" type="ordered locus">Sthe_0740</name>
</gene>
<dbReference type="InterPro" id="IPR036135">
    <property type="entry name" value="MoeA_linker/N_sf"/>
</dbReference>
<evidence type="ECO:0000256" key="2">
    <source>
        <dbReference type="ARBA" id="ARBA00002901"/>
    </source>
</evidence>
<evidence type="ECO:0000256" key="11">
    <source>
        <dbReference type="RuleBase" id="RU365090"/>
    </source>
</evidence>
<evidence type="ECO:0000256" key="8">
    <source>
        <dbReference type="ARBA" id="ARBA00022842"/>
    </source>
</evidence>
<dbReference type="Pfam" id="PF00994">
    <property type="entry name" value="MoCF_biosynth"/>
    <property type="match status" value="1"/>
</dbReference>
<dbReference type="GO" id="GO:0006777">
    <property type="term" value="P:Mo-molybdopterin cofactor biosynthetic process"/>
    <property type="evidence" value="ECO:0007669"/>
    <property type="project" value="UniProtKB-UniRule"/>
</dbReference>
<protein>
    <recommendedName>
        <fullName evidence="11">Molybdopterin molybdenumtransferase</fullName>
        <ecNumber evidence="11">2.10.1.1</ecNumber>
    </recommendedName>
</protein>
<dbReference type="Gene3D" id="3.40.980.10">
    <property type="entry name" value="MoaB/Mog-like domain"/>
    <property type="match status" value="1"/>
</dbReference>
<dbReference type="OrthoDB" id="9804758at2"/>
<organism evidence="13 14">
    <name type="scientific">Sphaerobacter thermophilus (strain ATCC 49802 / DSM 20745 / KCCM 41009 / NCIMB 13125 / S 6022)</name>
    <dbReference type="NCBI Taxonomy" id="479434"/>
    <lineage>
        <taxon>Bacteria</taxon>
        <taxon>Pseudomonadati</taxon>
        <taxon>Thermomicrobiota</taxon>
        <taxon>Thermomicrobia</taxon>
        <taxon>Sphaerobacterales</taxon>
        <taxon>Sphaerobacterineae</taxon>
        <taxon>Sphaerobacteraceae</taxon>
        <taxon>Sphaerobacter</taxon>
    </lineage>
</organism>
<evidence type="ECO:0000256" key="9">
    <source>
        <dbReference type="ARBA" id="ARBA00023150"/>
    </source>
</evidence>
<dbReference type="Pfam" id="PF03454">
    <property type="entry name" value="MoeA_C"/>
    <property type="match status" value="1"/>
</dbReference>
<dbReference type="NCBIfam" id="NF045515">
    <property type="entry name" value="Glp_gephyrin"/>
    <property type="match status" value="1"/>
</dbReference>
<dbReference type="InterPro" id="IPR036688">
    <property type="entry name" value="MoeA_C_domain_IV_sf"/>
</dbReference>
<dbReference type="Proteomes" id="UP000002027">
    <property type="component" value="Chromosome 1"/>
</dbReference>
<dbReference type="SUPFAM" id="SSF53218">
    <property type="entry name" value="Molybdenum cofactor biosynthesis proteins"/>
    <property type="match status" value="1"/>
</dbReference>
<dbReference type="InterPro" id="IPR038987">
    <property type="entry name" value="MoeA-like"/>
</dbReference>
<dbReference type="InterPro" id="IPR008284">
    <property type="entry name" value="MoCF_biosynth_CS"/>
</dbReference>
<reference evidence="14" key="1">
    <citation type="submission" date="2009-11" db="EMBL/GenBank/DDBJ databases">
        <title>The complete chromosome 1 of Sphaerobacter thermophilus DSM 20745.</title>
        <authorList>
            <person name="Lucas S."/>
            <person name="Copeland A."/>
            <person name="Lapidus A."/>
            <person name="Glavina del Rio T."/>
            <person name="Dalin E."/>
            <person name="Tice H."/>
            <person name="Bruce D."/>
            <person name="Goodwin L."/>
            <person name="Pitluck S."/>
            <person name="Kyrpides N."/>
            <person name="Mavromatis K."/>
            <person name="Ivanova N."/>
            <person name="Mikhailova N."/>
            <person name="LaButti K.M."/>
            <person name="Clum A."/>
            <person name="Sun H.I."/>
            <person name="Brettin T."/>
            <person name="Detter J.C."/>
            <person name="Han C."/>
            <person name="Larimer F."/>
            <person name="Land M."/>
            <person name="Hauser L."/>
            <person name="Markowitz V."/>
            <person name="Cheng J.F."/>
            <person name="Hugenholtz P."/>
            <person name="Woyke T."/>
            <person name="Wu D."/>
            <person name="Steenblock K."/>
            <person name="Schneider S."/>
            <person name="Pukall R."/>
            <person name="Goeker M."/>
            <person name="Klenk H.P."/>
            <person name="Eisen J.A."/>
        </authorList>
    </citation>
    <scope>NUCLEOTIDE SEQUENCE [LARGE SCALE GENOMIC DNA]</scope>
    <source>
        <strain evidence="14">ATCC 49802 / DSM 20745 / S 6022</strain>
    </source>
</reference>
<evidence type="ECO:0000256" key="10">
    <source>
        <dbReference type="ARBA" id="ARBA00047317"/>
    </source>
</evidence>
<evidence type="ECO:0000313" key="14">
    <source>
        <dbReference type="Proteomes" id="UP000002027"/>
    </source>
</evidence>
<dbReference type="FunFam" id="2.170.190.11:FF:000001">
    <property type="entry name" value="Molybdopterin molybdenumtransferase"/>
    <property type="match status" value="1"/>
</dbReference>
<dbReference type="InterPro" id="IPR036425">
    <property type="entry name" value="MoaB/Mog-like_dom_sf"/>
</dbReference>
<dbReference type="AlphaFoldDB" id="D1C1R0"/>
<keyword evidence="14" id="KW-1185">Reference proteome</keyword>
<evidence type="ECO:0000259" key="12">
    <source>
        <dbReference type="SMART" id="SM00852"/>
    </source>
</evidence>
<dbReference type="FunFam" id="3.40.980.10:FF:000004">
    <property type="entry name" value="Molybdopterin molybdenumtransferase"/>
    <property type="match status" value="1"/>
</dbReference>
<dbReference type="RefSeq" id="WP_012871224.1">
    <property type="nucleotide sequence ID" value="NC_013523.1"/>
</dbReference>
<dbReference type="PANTHER" id="PTHR10192">
    <property type="entry name" value="MOLYBDOPTERIN BIOSYNTHESIS PROTEIN"/>
    <property type="match status" value="1"/>
</dbReference>
<comment type="function">
    <text evidence="2 11">Catalyzes the insertion of molybdate into adenylated molybdopterin with the concomitant release of AMP.</text>
</comment>
<dbReference type="GO" id="GO:0061599">
    <property type="term" value="F:molybdopterin molybdotransferase activity"/>
    <property type="evidence" value="ECO:0007669"/>
    <property type="project" value="UniProtKB-UniRule"/>
</dbReference>
<name>D1C1R0_SPHTD</name>
<dbReference type="eggNOG" id="COG0303">
    <property type="taxonomic scope" value="Bacteria"/>
</dbReference>
<dbReference type="InterPro" id="IPR001453">
    <property type="entry name" value="MoaB/Mog_dom"/>
</dbReference>
<dbReference type="InParanoid" id="D1C1R0"/>
<dbReference type="PANTHER" id="PTHR10192:SF5">
    <property type="entry name" value="GEPHYRIN"/>
    <property type="match status" value="1"/>
</dbReference>
<comment type="catalytic activity">
    <reaction evidence="10">
        <text>adenylyl-molybdopterin + molybdate = Mo-molybdopterin + AMP + H(+)</text>
        <dbReference type="Rhea" id="RHEA:35047"/>
        <dbReference type="ChEBI" id="CHEBI:15378"/>
        <dbReference type="ChEBI" id="CHEBI:36264"/>
        <dbReference type="ChEBI" id="CHEBI:62727"/>
        <dbReference type="ChEBI" id="CHEBI:71302"/>
        <dbReference type="ChEBI" id="CHEBI:456215"/>
        <dbReference type="EC" id="2.10.1.1"/>
    </reaction>
</comment>
<dbReference type="SMART" id="SM00852">
    <property type="entry name" value="MoCF_biosynth"/>
    <property type="match status" value="1"/>
</dbReference>
<dbReference type="InterPro" id="IPR005111">
    <property type="entry name" value="MoeA_C_domain_IV"/>
</dbReference>
<keyword evidence="9 11" id="KW-0501">Molybdenum cofactor biosynthesis</keyword>
<dbReference type="InterPro" id="IPR005110">
    <property type="entry name" value="MoeA_linker/N"/>
</dbReference>
<evidence type="ECO:0000256" key="4">
    <source>
        <dbReference type="ARBA" id="ARBA00010763"/>
    </source>
</evidence>
<dbReference type="EMBL" id="CP001823">
    <property type="protein sequence ID" value="ACZ38177.1"/>
    <property type="molecule type" value="Genomic_DNA"/>
</dbReference>
<keyword evidence="8 11" id="KW-0460">Magnesium</keyword>
<dbReference type="HOGENOM" id="CLU_010186_7_0_0"/>
<evidence type="ECO:0000256" key="7">
    <source>
        <dbReference type="ARBA" id="ARBA00022723"/>
    </source>
</evidence>
<sequence length="412" mass="44054">MPMGDRLLPPHEALEIILRHVRPLPVERVPLEEAGDRVLAEPLIADQDLPPFPAATMDGFAVIAGDVSPWREIIGEQFAGSQTSVEVTPGTAVRITTGAPLPPGADAVVPVENTELRDDHVVIHQEQVEVGENVRPVGADLRRDQVLVEAGTPIGPAEIGLLASLGKVEVPVFRRPRMSVLSTGDELVDPAQEPGPGQIRDSNRFSLVLAARRAGADVVWSGRGPDDPAALRRLLEERIAASDIVLTSGGVSVGDKDFVKEILDDLGTVHFRRLFMKPGKPLNFATVGDTLVFGLPGNPVSALVGFEVFVNAALRVMAGRRDVQPRPVPVVLTHDVQSGDRLEFQRGLVWADESGVLHARNTGPQASARLLSLVGANAFLLIPPREAPYRAGERVMAVIRGPIGPAPETPAE</sequence>
<dbReference type="STRING" id="479434.Sthe_0740"/>
<comment type="cofactor">
    <cofactor evidence="1 11">
        <name>Mg(2+)</name>
        <dbReference type="ChEBI" id="CHEBI:18420"/>
    </cofactor>
</comment>
<comment type="pathway">
    <text evidence="3 11">Cofactor biosynthesis; molybdopterin biosynthesis.</text>
</comment>
<dbReference type="GO" id="GO:0005829">
    <property type="term" value="C:cytosol"/>
    <property type="evidence" value="ECO:0007669"/>
    <property type="project" value="TreeGrafter"/>
</dbReference>
<evidence type="ECO:0000256" key="3">
    <source>
        <dbReference type="ARBA" id="ARBA00005046"/>
    </source>
</evidence>
<keyword evidence="5 11" id="KW-0500">Molybdenum</keyword>
<dbReference type="GO" id="GO:0046872">
    <property type="term" value="F:metal ion binding"/>
    <property type="evidence" value="ECO:0007669"/>
    <property type="project" value="UniProtKB-UniRule"/>
</dbReference>
<dbReference type="Gene3D" id="2.170.190.11">
    <property type="entry name" value="Molybdopterin biosynthesis moea protein, domain 3"/>
    <property type="match status" value="1"/>
</dbReference>
<accession>D1C1R0</accession>